<evidence type="ECO:0000313" key="2">
    <source>
        <dbReference type="Proteomes" id="UP001642464"/>
    </source>
</evidence>
<sequence>MNAFERLIDRSLFTGLGFPDSPPADGQEASSSWTLLQALLRQNEQARSYTQRLLLKKAREEPGLRPSSMERWQALTDLWPAAEREAVSSIFSEGDRQRMNQ</sequence>
<evidence type="ECO:0000313" key="1">
    <source>
        <dbReference type="EMBL" id="CAK9077055.1"/>
    </source>
</evidence>
<dbReference type="EMBL" id="CAXAMM010037391">
    <property type="protein sequence ID" value="CAK9077055.1"/>
    <property type="molecule type" value="Genomic_DNA"/>
</dbReference>
<comment type="caution">
    <text evidence="1">The sequence shown here is derived from an EMBL/GenBank/DDBJ whole genome shotgun (WGS) entry which is preliminary data.</text>
</comment>
<dbReference type="Proteomes" id="UP001642464">
    <property type="component" value="Unassembled WGS sequence"/>
</dbReference>
<gene>
    <name evidence="1" type="ORF">SCF082_LOCUS37039</name>
</gene>
<keyword evidence="2" id="KW-1185">Reference proteome</keyword>
<reference evidence="1 2" key="1">
    <citation type="submission" date="2024-02" db="EMBL/GenBank/DDBJ databases">
        <authorList>
            <person name="Chen Y."/>
            <person name="Shah S."/>
            <person name="Dougan E. K."/>
            <person name="Thang M."/>
            <person name="Chan C."/>
        </authorList>
    </citation>
    <scope>NUCLEOTIDE SEQUENCE [LARGE SCALE GENOMIC DNA]</scope>
</reference>
<accession>A0ABP0PLZ8</accession>
<protein>
    <submittedName>
        <fullName evidence="1">Uncharacterized protein</fullName>
    </submittedName>
</protein>
<proteinExistence type="predicted"/>
<name>A0ABP0PLZ8_9DINO</name>
<organism evidence="1 2">
    <name type="scientific">Durusdinium trenchii</name>
    <dbReference type="NCBI Taxonomy" id="1381693"/>
    <lineage>
        <taxon>Eukaryota</taxon>
        <taxon>Sar</taxon>
        <taxon>Alveolata</taxon>
        <taxon>Dinophyceae</taxon>
        <taxon>Suessiales</taxon>
        <taxon>Symbiodiniaceae</taxon>
        <taxon>Durusdinium</taxon>
    </lineage>
</organism>